<proteinExistence type="predicted"/>
<sequence>GLLISSLLEAKEDLKLRQRFTFKQDSDPKLTSRDILHLILQRGISKNVSL</sequence>
<keyword evidence="2" id="KW-1185">Reference proteome</keyword>
<evidence type="ECO:0000313" key="2">
    <source>
        <dbReference type="Proteomes" id="UP001345963"/>
    </source>
</evidence>
<dbReference type="Proteomes" id="UP001345963">
    <property type="component" value="Unassembled WGS sequence"/>
</dbReference>
<name>A0ABU7A588_9TELE</name>
<accession>A0ABU7A588</accession>
<organism evidence="1 2">
    <name type="scientific">Ataeniobius toweri</name>
    <dbReference type="NCBI Taxonomy" id="208326"/>
    <lineage>
        <taxon>Eukaryota</taxon>
        <taxon>Metazoa</taxon>
        <taxon>Chordata</taxon>
        <taxon>Craniata</taxon>
        <taxon>Vertebrata</taxon>
        <taxon>Euteleostomi</taxon>
        <taxon>Actinopterygii</taxon>
        <taxon>Neopterygii</taxon>
        <taxon>Teleostei</taxon>
        <taxon>Neoteleostei</taxon>
        <taxon>Acanthomorphata</taxon>
        <taxon>Ovalentaria</taxon>
        <taxon>Atherinomorphae</taxon>
        <taxon>Cyprinodontiformes</taxon>
        <taxon>Goodeidae</taxon>
        <taxon>Ataeniobius</taxon>
    </lineage>
</organism>
<dbReference type="EMBL" id="JAHUTI010001244">
    <property type="protein sequence ID" value="MED6232780.1"/>
    <property type="molecule type" value="Genomic_DNA"/>
</dbReference>
<gene>
    <name evidence="1" type="ORF">ATANTOWER_002393</name>
</gene>
<evidence type="ECO:0000313" key="1">
    <source>
        <dbReference type="EMBL" id="MED6232780.1"/>
    </source>
</evidence>
<reference evidence="1 2" key="1">
    <citation type="submission" date="2021-07" db="EMBL/GenBank/DDBJ databases">
        <authorList>
            <person name="Palmer J.M."/>
        </authorList>
    </citation>
    <scope>NUCLEOTIDE SEQUENCE [LARGE SCALE GENOMIC DNA]</scope>
    <source>
        <strain evidence="1 2">AT_MEX2019</strain>
        <tissue evidence="1">Muscle</tissue>
    </source>
</reference>
<feature type="non-terminal residue" evidence="1">
    <location>
        <position position="1"/>
    </location>
</feature>
<comment type="caution">
    <text evidence="1">The sequence shown here is derived from an EMBL/GenBank/DDBJ whole genome shotgun (WGS) entry which is preliminary data.</text>
</comment>
<protein>
    <submittedName>
        <fullName evidence="1">Uncharacterized protein</fullName>
    </submittedName>
</protein>